<dbReference type="AlphaFoldDB" id="A0A1V4D8Y2"/>
<dbReference type="InterPro" id="IPR036736">
    <property type="entry name" value="ACP-like_sf"/>
</dbReference>
<dbReference type="OrthoDB" id="677810at2"/>
<protein>
    <submittedName>
        <fullName evidence="2">Methoxymalonate biosynthesis protein</fullName>
    </submittedName>
</protein>
<dbReference type="EMBL" id="LAKD02000018">
    <property type="protein sequence ID" value="OPF81752.1"/>
    <property type="molecule type" value="Genomic_DNA"/>
</dbReference>
<dbReference type="SUPFAM" id="SSF47336">
    <property type="entry name" value="ACP-like"/>
    <property type="match status" value="1"/>
</dbReference>
<reference evidence="2" key="1">
    <citation type="submission" date="2016-12" db="EMBL/GenBank/DDBJ databases">
        <title>Genome sequence of Streptomyces antioxidans MUSC 164.</title>
        <authorList>
            <person name="Lee L.-H."/>
            <person name="Ser H.-L."/>
        </authorList>
    </citation>
    <scope>NUCLEOTIDE SEQUENCE [LARGE SCALE GENOMIC DNA]</scope>
    <source>
        <strain evidence="2">MUSC 164</strain>
    </source>
</reference>
<comment type="caution">
    <text evidence="2">The sequence shown here is derived from an EMBL/GenBank/DDBJ whole genome shotgun (WGS) entry which is preliminary data.</text>
</comment>
<name>A0A1V4D8Y2_9ACTN</name>
<evidence type="ECO:0000313" key="3">
    <source>
        <dbReference type="Proteomes" id="UP000033615"/>
    </source>
</evidence>
<evidence type="ECO:0000259" key="1">
    <source>
        <dbReference type="PROSITE" id="PS50075"/>
    </source>
</evidence>
<dbReference type="Pfam" id="PF00550">
    <property type="entry name" value="PP-binding"/>
    <property type="match status" value="1"/>
</dbReference>
<dbReference type="Gene3D" id="1.10.1200.10">
    <property type="entry name" value="ACP-like"/>
    <property type="match status" value="1"/>
</dbReference>
<keyword evidence="3" id="KW-1185">Reference proteome</keyword>
<gene>
    <name evidence="2" type="ORF">VT50_0208790</name>
</gene>
<evidence type="ECO:0000313" key="2">
    <source>
        <dbReference type="EMBL" id="OPF81752.1"/>
    </source>
</evidence>
<accession>A0A1V4D8Y2</accession>
<dbReference type="RefSeq" id="WP_046087020.1">
    <property type="nucleotide sequence ID" value="NZ_LAKD02000018.1"/>
</dbReference>
<feature type="domain" description="Carrier" evidence="1">
    <location>
        <begin position="9"/>
        <end position="87"/>
    </location>
</feature>
<dbReference type="InterPro" id="IPR009081">
    <property type="entry name" value="PP-bd_ACP"/>
</dbReference>
<organism evidence="2 3">
    <name type="scientific">Streptomyces antioxidans</name>
    <dbReference type="NCBI Taxonomy" id="1507734"/>
    <lineage>
        <taxon>Bacteria</taxon>
        <taxon>Bacillati</taxon>
        <taxon>Actinomycetota</taxon>
        <taxon>Actinomycetes</taxon>
        <taxon>Kitasatosporales</taxon>
        <taxon>Streptomycetaceae</taxon>
        <taxon>Streptomyces</taxon>
    </lineage>
</organism>
<dbReference type="Proteomes" id="UP000033615">
    <property type="component" value="Unassembled WGS sequence"/>
</dbReference>
<sequence length="99" mass="10372">MTTSSNQPVPDSSTVQADMLEFLAKRTGTAWAADADVFGSGGLSSLFAMELVVHLETSYGIAIRGGDLRLENFRTVRRMAALVDRLRQPAPGGSGGSGA</sequence>
<dbReference type="PROSITE" id="PS50075">
    <property type="entry name" value="CARRIER"/>
    <property type="match status" value="1"/>
</dbReference>
<proteinExistence type="predicted"/>